<dbReference type="EMBL" id="GBXM01014655">
    <property type="protein sequence ID" value="JAH93922.1"/>
    <property type="molecule type" value="Transcribed_RNA"/>
</dbReference>
<sequence length="59" mass="6516">MICHCCLGSECAGWLQVLHLVKQVSFILHSSDLSPFLRTGLKIKTLPAFSSRLRGSSQN</sequence>
<reference evidence="1" key="1">
    <citation type="submission" date="2014-11" db="EMBL/GenBank/DDBJ databases">
        <authorList>
            <person name="Amaro Gonzalez C."/>
        </authorList>
    </citation>
    <scope>NUCLEOTIDE SEQUENCE</scope>
</reference>
<dbReference type="AlphaFoldDB" id="A0A0E9WU55"/>
<proteinExistence type="predicted"/>
<evidence type="ECO:0000313" key="1">
    <source>
        <dbReference type="EMBL" id="JAH93922.1"/>
    </source>
</evidence>
<protein>
    <submittedName>
        <fullName evidence="1">Uncharacterized protein</fullName>
    </submittedName>
</protein>
<reference evidence="1" key="2">
    <citation type="journal article" date="2015" name="Fish Shellfish Immunol.">
        <title>Early steps in the European eel (Anguilla anguilla)-Vibrio vulnificus interaction in the gills: Role of the RtxA13 toxin.</title>
        <authorList>
            <person name="Callol A."/>
            <person name="Pajuelo D."/>
            <person name="Ebbesson L."/>
            <person name="Teles M."/>
            <person name="MacKenzie S."/>
            <person name="Amaro C."/>
        </authorList>
    </citation>
    <scope>NUCLEOTIDE SEQUENCE</scope>
</reference>
<accession>A0A0E9WU55</accession>
<name>A0A0E9WU55_ANGAN</name>
<organism evidence="1">
    <name type="scientific">Anguilla anguilla</name>
    <name type="common">European freshwater eel</name>
    <name type="synonym">Muraena anguilla</name>
    <dbReference type="NCBI Taxonomy" id="7936"/>
    <lineage>
        <taxon>Eukaryota</taxon>
        <taxon>Metazoa</taxon>
        <taxon>Chordata</taxon>
        <taxon>Craniata</taxon>
        <taxon>Vertebrata</taxon>
        <taxon>Euteleostomi</taxon>
        <taxon>Actinopterygii</taxon>
        <taxon>Neopterygii</taxon>
        <taxon>Teleostei</taxon>
        <taxon>Anguilliformes</taxon>
        <taxon>Anguillidae</taxon>
        <taxon>Anguilla</taxon>
    </lineage>
</organism>